<dbReference type="Proteomes" id="UP000515163">
    <property type="component" value="Unplaced"/>
</dbReference>
<dbReference type="GO" id="GO:0000724">
    <property type="term" value="P:double-strand break repair via homologous recombination"/>
    <property type="evidence" value="ECO:0007669"/>
    <property type="project" value="TreeGrafter"/>
</dbReference>
<comment type="catalytic activity">
    <reaction evidence="4">
        <text>Couples ATP hydrolysis with the unwinding of duplex DNA by translocating in the 3'-5' direction.</text>
        <dbReference type="EC" id="5.6.2.4"/>
    </reaction>
</comment>
<organism evidence="7 8">
    <name type="scientific">Actinia tenebrosa</name>
    <name type="common">Australian red waratah sea anemone</name>
    <dbReference type="NCBI Taxonomy" id="6105"/>
    <lineage>
        <taxon>Eukaryota</taxon>
        <taxon>Metazoa</taxon>
        <taxon>Cnidaria</taxon>
        <taxon>Anthozoa</taxon>
        <taxon>Hexacorallia</taxon>
        <taxon>Actiniaria</taxon>
        <taxon>Actiniidae</taxon>
        <taxon>Actinia</taxon>
    </lineage>
</organism>
<dbReference type="InParanoid" id="A0A6P8JCX0"/>
<dbReference type="PANTHER" id="PTHR13710:SF105">
    <property type="entry name" value="ATP-DEPENDENT DNA HELICASE Q1"/>
    <property type="match status" value="1"/>
</dbReference>
<proteinExistence type="inferred from homology"/>
<evidence type="ECO:0000313" key="8">
    <source>
        <dbReference type="RefSeq" id="XP_031575438.1"/>
    </source>
</evidence>
<dbReference type="InterPro" id="IPR011545">
    <property type="entry name" value="DEAD/DEAH_box_helicase_dom"/>
</dbReference>
<sequence length="159" mass="18277">MASEREKYREILQRNLRAFPNISALKPEQEDCILAVLDKKDVFGILPTGFGKSLIFQLLPRIMKEAWQIERATVIVVTPLVSIMKDQVTELKEHGLNAFPLLNEESDEDILNSLETAELIYGIFETWLSQRWLKELKDGQLGKQIVSIVIDEVHSVTLW</sequence>
<keyword evidence="3" id="KW-0413">Isomerase</keyword>
<dbReference type="GO" id="GO:0043138">
    <property type="term" value="F:3'-5' DNA helicase activity"/>
    <property type="evidence" value="ECO:0007669"/>
    <property type="project" value="UniProtKB-EC"/>
</dbReference>
<evidence type="ECO:0000259" key="6">
    <source>
        <dbReference type="PROSITE" id="PS51192"/>
    </source>
</evidence>
<dbReference type="KEGG" id="aten:116309047"/>
<dbReference type="GeneID" id="116309047"/>
<gene>
    <name evidence="8" type="primary">LOC116309047</name>
</gene>
<protein>
    <recommendedName>
        <fullName evidence="5">DNA 3'-5' helicase</fullName>
        <ecNumber evidence="5">5.6.2.4</ecNumber>
    </recommendedName>
</protein>
<dbReference type="PANTHER" id="PTHR13710">
    <property type="entry name" value="DNA HELICASE RECQ FAMILY MEMBER"/>
    <property type="match status" value="1"/>
</dbReference>
<evidence type="ECO:0000256" key="4">
    <source>
        <dbReference type="ARBA" id="ARBA00034617"/>
    </source>
</evidence>
<dbReference type="GO" id="GO:0005737">
    <property type="term" value="C:cytoplasm"/>
    <property type="evidence" value="ECO:0007669"/>
    <property type="project" value="TreeGrafter"/>
</dbReference>
<evidence type="ECO:0000256" key="2">
    <source>
        <dbReference type="ARBA" id="ARBA00023125"/>
    </source>
</evidence>
<dbReference type="Pfam" id="PF00270">
    <property type="entry name" value="DEAD"/>
    <property type="match status" value="1"/>
</dbReference>
<dbReference type="OrthoDB" id="5978370at2759"/>
<dbReference type="Gene3D" id="3.40.50.300">
    <property type="entry name" value="P-loop containing nucleotide triphosphate hydrolases"/>
    <property type="match status" value="1"/>
</dbReference>
<evidence type="ECO:0000256" key="3">
    <source>
        <dbReference type="ARBA" id="ARBA00023235"/>
    </source>
</evidence>
<evidence type="ECO:0000313" key="7">
    <source>
        <dbReference type="Proteomes" id="UP000515163"/>
    </source>
</evidence>
<name>A0A6P8JCX0_ACTTE</name>
<dbReference type="AlphaFoldDB" id="A0A6P8JCX0"/>
<dbReference type="SUPFAM" id="SSF52540">
    <property type="entry name" value="P-loop containing nucleoside triphosphate hydrolases"/>
    <property type="match status" value="1"/>
</dbReference>
<dbReference type="GO" id="GO:0005694">
    <property type="term" value="C:chromosome"/>
    <property type="evidence" value="ECO:0007669"/>
    <property type="project" value="TreeGrafter"/>
</dbReference>
<keyword evidence="7" id="KW-1185">Reference proteome</keyword>
<dbReference type="PROSITE" id="PS51192">
    <property type="entry name" value="HELICASE_ATP_BIND_1"/>
    <property type="match status" value="1"/>
</dbReference>
<reference evidence="8" key="1">
    <citation type="submission" date="2025-08" db="UniProtKB">
        <authorList>
            <consortium name="RefSeq"/>
        </authorList>
    </citation>
    <scope>IDENTIFICATION</scope>
    <source>
        <tissue evidence="8">Tentacle</tissue>
    </source>
</reference>
<dbReference type="GO" id="GO:0005524">
    <property type="term" value="F:ATP binding"/>
    <property type="evidence" value="ECO:0007669"/>
    <property type="project" value="InterPro"/>
</dbReference>
<keyword evidence="2" id="KW-0238">DNA-binding</keyword>
<dbReference type="GO" id="GO:0009378">
    <property type="term" value="F:four-way junction helicase activity"/>
    <property type="evidence" value="ECO:0007669"/>
    <property type="project" value="TreeGrafter"/>
</dbReference>
<accession>A0A6P8JCX0</accession>
<dbReference type="GO" id="GO:0003677">
    <property type="term" value="F:DNA binding"/>
    <property type="evidence" value="ECO:0007669"/>
    <property type="project" value="UniProtKB-KW"/>
</dbReference>
<comment type="similarity">
    <text evidence="1">Belongs to the helicase family. RecQ subfamily.</text>
</comment>
<evidence type="ECO:0000256" key="5">
    <source>
        <dbReference type="ARBA" id="ARBA00034808"/>
    </source>
</evidence>
<dbReference type="InterPro" id="IPR014001">
    <property type="entry name" value="Helicase_ATP-bd"/>
</dbReference>
<dbReference type="InterPro" id="IPR027417">
    <property type="entry name" value="P-loop_NTPase"/>
</dbReference>
<feature type="domain" description="Helicase ATP-binding" evidence="6">
    <location>
        <begin position="33"/>
        <end position="159"/>
    </location>
</feature>
<dbReference type="EC" id="5.6.2.4" evidence="5"/>
<dbReference type="RefSeq" id="XP_031575438.1">
    <property type="nucleotide sequence ID" value="XM_031719578.1"/>
</dbReference>
<evidence type="ECO:0000256" key="1">
    <source>
        <dbReference type="ARBA" id="ARBA00005446"/>
    </source>
</evidence>